<evidence type="ECO:0008006" key="4">
    <source>
        <dbReference type="Google" id="ProtNLM"/>
    </source>
</evidence>
<dbReference type="Proteomes" id="UP000326924">
    <property type="component" value="Unassembled WGS sequence"/>
</dbReference>
<dbReference type="EMBL" id="VXIS01000154">
    <property type="protein sequence ID" value="KAA8900438.1"/>
    <property type="molecule type" value="Genomic_DNA"/>
</dbReference>
<proteinExistence type="predicted"/>
<dbReference type="AlphaFoldDB" id="A0A5J5ERL7"/>
<evidence type="ECO:0000313" key="3">
    <source>
        <dbReference type="Proteomes" id="UP000326924"/>
    </source>
</evidence>
<protein>
    <recommendedName>
        <fullName evidence="4">DNA (cytosine-5)-methyltransferase 1 replication foci domain-containing protein</fullName>
    </recommendedName>
</protein>
<accession>A0A5J5ERL7</accession>
<name>A0A5J5ERL7_9PEZI</name>
<feature type="region of interest" description="Disordered" evidence="1">
    <location>
        <begin position="224"/>
        <end position="395"/>
    </location>
</feature>
<gene>
    <name evidence="2" type="ORF">FN846DRAFT_143877</name>
</gene>
<comment type="caution">
    <text evidence="2">The sequence shown here is derived from an EMBL/GenBank/DDBJ whole genome shotgun (WGS) entry which is preliminary data.</text>
</comment>
<dbReference type="InParanoid" id="A0A5J5ERL7"/>
<sequence length="445" mass="50162">MHERDALRACDFNNIPESTWPVFELSNVTVFDLKNRIVDLFAVTEFGPFWVIGKLEPLDTEFERLVLDQRLYDGDFVLPQVWSYSIDGSKDEAGMKFWVLGGAGWYLIKPSPEYEETFEGLRERADLWNFINDTIETPTFEEILLKHPQGIEYGAYMINLHHRWIIMRMIENPDTKIHYENTTILTWYSKTYPKVFDEVDKVLSRQGKLFDRIGLKYDLTKSPSRTKKVQKKMKASVTPKLASASTATSGARVRSIKGKEKVTTPVTPRVASGTLVPRSRAKLNKEATKDDGKQKVAPKKQSASKGKKPVRPAATTRRALPSVRTNPLPLAGPSSQAGDTICAGSSHLDTPKSFSREGSPDIFDDPGPSRRLIFPRNRGPSRPAFSANERRPGQVKRERTLPPFVHATAMSTPVPTSGRLMTLDEIRSVHVPSMIRPARRSLGRI</sequence>
<organism evidence="2 3">
    <name type="scientific">Sphaerosporella brunnea</name>
    <dbReference type="NCBI Taxonomy" id="1250544"/>
    <lineage>
        <taxon>Eukaryota</taxon>
        <taxon>Fungi</taxon>
        <taxon>Dikarya</taxon>
        <taxon>Ascomycota</taxon>
        <taxon>Pezizomycotina</taxon>
        <taxon>Pezizomycetes</taxon>
        <taxon>Pezizales</taxon>
        <taxon>Pyronemataceae</taxon>
        <taxon>Sphaerosporella</taxon>
    </lineage>
</organism>
<reference evidence="2 3" key="1">
    <citation type="submission" date="2019-09" db="EMBL/GenBank/DDBJ databases">
        <title>Draft genome of the ectomycorrhizal ascomycete Sphaerosporella brunnea.</title>
        <authorList>
            <consortium name="DOE Joint Genome Institute"/>
            <person name="Benucci G.M."/>
            <person name="Marozzi G."/>
            <person name="Antonielli L."/>
            <person name="Sanchez S."/>
            <person name="Marco P."/>
            <person name="Wang X."/>
            <person name="Falini L.B."/>
            <person name="Barry K."/>
            <person name="Haridas S."/>
            <person name="Lipzen A."/>
            <person name="Labutti K."/>
            <person name="Grigoriev I.V."/>
            <person name="Murat C."/>
            <person name="Martin F."/>
            <person name="Albertini E."/>
            <person name="Donnini D."/>
            <person name="Bonito G."/>
        </authorList>
    </citation>
    <scope>NUCLEOTIDE SEQUENCE [LARGE SCALE GENOMIC DNA]</scope>
    <source>
        <strain evidence="2 3">Sb_GMNB300</strain>
    </source>
</reference>
<dbReference type="OrthoDB" id="5382953at2759"/>
<keyword evidence="3" id="KW-1185">Reference proteome</keyword>
<feature type="compositionally biased region" description="Basic residues" evidence="1">
    <location>
        <begin position="224"/>
        <end position="234"/>
    </location>
</feature>
<feature type="compositionally biased region" description="Basic and acidic residues" evidence="1">
    <location>
        <begin position="283"/>
        <end position="294"/>
    </location>
</feature>
<evidence type="ECO:0000313" key="2">
    <source>
        <dbReference type="EMBL" id="KAA8900438.1"/>
    </source>
</evidence>
<evidence type="ECO:0000256" key="1">
    <source>
        <dbReference type="SAM" id="MobiDB-lite"/>
    </source>
</evidence>